<organism evidence="1">
    <name type="scientific">Pseudomonas phage vB_PaeS_HTN2</name>
    <dbReference type="NCBI Taxonomy" id="3236647"/>
    <lineage>
        <taxon>Viruses</taxon>
    </lineage>
</organism>
<protein>
    <submittedName>
        <fullName evidence="1">Uncharacterized protein</fullName>
    </submittedName>
</protein>
<sequence>MMLNNGIDPTLLMDYRVRAVQNLTAMVEDMGCTVSTCVDNPQGVGLVCPSALRNTPKGGTSVVWMIRKDGQRLGYVAMHFGQCFIVDSNIPQLHGCEPELHLKWLTQLDVGATRRYRNLSEFVTFTPA</sequence>
<accession>A0AB39AI26</accession>
<gene>
    <name evidence="1" type="ORF">ABMZ61_75</name>
</gene>
<proteinExistence type="predicted"/>
<reference evidence="1" key="2">
    <citation type="submission" date="2024-08" db="EMBL/GenBank/DDBJ databases">
        <title>Characterization of Pseudomonas aeruginosa phages for therapeutic use.</title>
        <authorList>
            <person name="Nour El-Din H."/>
        </authorList>
    </citation>
    <scope>NUCLEOTIDE SEQUENCE</scope>
</reference>
<dbReference type="EMBL" id="PP916319">
    <property type="protein sequence ID" value="XDG30414.1"/>
    <property type="molecule type" value="Genomic_DNA"/>
</dbReference>
<reference evidence="1" key="1">
    <citation type="submission" date="2024-06" db="EMBL/GenBank/DDBJ databases">
        <authorList>
            <person name="Peters D.L."/>
        </authorList>
    </citation>
    <scope>NUCLEOTIDE SEQUENCE</scope>
</reference>
<evidence type="ECO:0000313" key="1">
    <source>
        <dbReference type="EMBL" id="XDG30414.1"/>
    </source>
</evidence>
<name>A0AB39AI26_9VIRU</name>